<evidence type="ECO:0000313" key="1">
    <source>
        <dbReference type="EMBL" id="CAF3765121.1"/>
    </source>
</evidence>
<name>A0A818Z5A9_9BILA</name>
<reference evidence="1" key="1">
    <citation type="submission" date="2021-02" db="EMBL/GenBank/DDBJ databases">
        <authorList>
            <person name="Nowell W R."/>
        </authorList>
    </citation>
    <scope>NUCLEOTIDE SEQUENCE</scope>
</reference>
<organism evidence="1 2">
    <name type="scientific">Adineta steineri</name>
    <dbReference type="NCBI Taxonomy" id="433720"/>
    <lineage>
        <taxon>Eukaryota</taxon>
        <taxon>Metazoa</taxon>
        <taxon>Spiralia</taxon>
        <taxon>Gnathifera</taxon>
        <taxon>Rotifera</taxon>
        <taxon>Eurotatoria</taxon>
        <taxon>Bdelloidea</taxon>
        <taxon>Adinetida</taxon>
        <taxon>Adinetidae</taxon>
        <taxon>Adineta</taxon>
    </lineage>
</organism>
<proteinExistence type="predicted"/>
<dbReference type="EMBL" id="CAJOAY010000948">
    <property type="protein sequence ID" value="CAF3765121.1"/>
    <property type="molecule type" value="Genomic_DNA"/>
</dbReference>
<dbReference type="AlphaFoldDB" id="A0A818Z5A9"/>
<comment type="caution">
    <text evidence="1">The sequence shown here is derived from an EMBL/GenBank/DDBJ whole genome shotgun (WGS) entry which is preliminary data.</text>
</comment>
<accession>A0A818Z5A9</accession>
<gene>
    <name evidence="1" type="ORF">OKA104_LOCUS16479</name>
</gene>
<protein>
    <submittedName>
        <fullName evidence="1">Uncharacterized protein</fullName>
    </submittedName>
</protein>
<dbReference type="Proteomes" id="UP000663881">
    <property type="component" value="Unassembled WGS sequence"/>
</dbReference>
<sequence length="288" mass="33344">MEIYHCICQYTKIPYEYCTTFKPLARIGQYRAHQTRPATNYKGALRDGIELHLTASEEKMPRFLLTATATDGQQKELPTTIIDPYLLRYLSHLRINCMKSLSFHRIITLLSSVLGQLSHFSLKLKAFTSISDPLNYISSFQMSVNPVDLFLHADTLFLCGYKKINCVQDLDNCRSSISSLVSWPLLTNISINHSHKSEFNICDAFYSWKWNPSCIVDGKNKLTRRIATLIYLLVDKLQKLVSLRIVISNSKFNDTPCFPRLIRRQLHQYPLNRPFRLRFSSNAIALWL</sequence>
<evidence type="ECO:0000313" key="2">
    <source>
        <dbReference type="Proteomes" id="UP000663881"/>
    </source>
</evidence>